<sequence length="296" mass="31931">MNYRGAYTALVTPFTTTGEVDEETLRTLVEAQIEGGIDGIVPCGTTGESPTLSHEEHNRVVELVVKFVNGRCKVIAGTGSNSTDEAIQLTREAEAAGASASLQVVPYYNKPTQEGLYQHFRAIAEQGGLPIIIYDIPGRTGVGIALETIVRLRTDLPQSIIGVKEATGTTERIAPLRARLGDEFSILSGDDSLTLPMMSLGADGVISVASNVVPREVREMVHTALDGNFAEARAMNARLAPIFKDLFIETNPIPVKAALAMGGRLQEIYRLPLTPMAVANRARLEETLRKVGYLKK</sequence>
<comment type="pathway">
    <text evidence="2 12">Amino-acid biosynthesis; L-lysine biosynthesis via DAP pathway; (S)-tetrahydrodipicolinate from L-aspartate: step 3/4.</text>
</comment>
<feature type="active site" description="Proton donor/acceptor" evidence="12 14">
    <location>
        <position position="134"/>
    </location>
</feature>
<evidence type="ECO:0000256" key="5">
    <source>
        <dbReference type="ARBA" id="ARBA00022490"/>
    </source>
</evidence>
<dbReference type="Gene3D" id="3.20.20.70">
    <property type="entry name" value="Aldolase class I"/>
    <property type="match status" value="1"/>
</dbReference>
<comment type="subunit">
    <text evidence="12">Homotetramer; dimer of dimers.</text>
</comment>
<evidence type="ECO:0000256" key="2">
    <source>
        <dbReference type="ARBA" id="ARBA00005120"/>
    </source>
</evidence>
<dbReference type="PRINTS" id="PR00146">
    <property type="entry name" value="DHPICSNTHASE"/>
</dbReference>
<comment type="similarity">
    <text evidence="3 12 13">Belongs to the DapA family.</text>
</comment>
<feature type="binding site" evidence="12 15">
    <location>
        <position position="46"/>
    </location>
    <ligand>
        <name>pyruvate</name>
        <dbReference type="ChEBI" id="CHEBI:15361"/>
    </ligand>
</feature>
<evidence type="ECO:0000256" key="10">
    <source>
        <dbReference type="ARBA" id="ARBA00023270"/>
    </source>
</evidence>
<dbReference type="GO" id="GO:0009089">
    <property type="term" value="P:lysine biosynthetic process via diaminopimelate"/>
    <property type="evidence" value="ECO:0007669"/>
    <property type="project" value="UniProtKB-UniRule"/>
</dbReference>
<comment type="subcellular location">
    <subcellularLocation>
        <location evidence="12">Cytoplasm</location>
    </subcellularLocation>
</comment>
<dbReference type="AlphaFoldDB" id="A0A1F6CVN1"/>
<name>A0A1F6CVN1_9BACT</name>
<dbReference type="Proteomes" id="UP000176863">
    <property type="component" value="Unassembled WGS sequence"/>
</dbReference>
<feature type="binding site" evidence="12 15">
    <location>
        <position position="206"/>
    </location>
    <ligand>
        <name>pyruvate</name>
        <dbReference type="ChEBI" id="CHEBI:15361"/>
    </ligand>
</feature>
<dbReference type="InterPro" id="IPR013785">
    <property type="entry name" value="Aldolase_TIM"/>
</dbReference>
<keyword evidence="7 12" id="KW-0220">Diaminopimelate biosynthesis</keyword>
<proteinExistence type="inferred from homology"/>
<evidence type="ECO:0000256" key="14">
    <source>
        <dbReference type="PIRSR" id="PIRSR001365-1"/>
    </source>
</evidence>
<dbReference type="GO" id="GO:0005829">
    <property type="term" value="C:cytosol"/>
    <property type="evidence" value="ECO:0007669"/>
    <property type="project" value="TreeGrafter"/>
</dbReference>
<comment type="caution">
    <text evidence="12">Was originally thought to be a dihydrodipicolinate synthase (DHDPS), catalyzing the condensation of (S)-aspartate-beta-semialdehyde [(S)-ASA] and pyruvate to dihydrodipicolinate (DHDP). However, it was shown in E.coli that the product of the enzymatic reaction is not dihydrodipicolinate but in fact (4S)-4-hydroxy-2,3,4,5-tetrahydro-(2S)-dipicolinic acid (HTPA), and that the consecutive dehydration reaction leading to DHDP is not spontaneous but catalyzed by DapB.</text>
</comment>
<dbReference type="InterPro" id="IPR005263">
    <property type="entry name" value="DapA"/>
</dbReference>
<accession>A0A1F6CVN1</accession>
<dbReference type="PIRSF" id="PIRSF001365">
    <property type="entry name" value="DHDPS"/>
    <property type="match status" value="1"/>
</dbReference>
<dbReference type="GO" id="GO:0019877">
    <property type="term" value="P:diaminopimelate biosynthetic process"/>
    <property type="evidence" value="ECO:0007669"/>
    <property type="project" value="UniProtKB-UniRule"/>
</dbReference>
<keyword evidence="10 12" id="KW-0704">Schiff base</keyword>
<evidence type="ECO:0000256" key="9">
    <source>
        <dbReference type="ARBA" id="ARBA00023239"/>
    </source>
</evidence>
<dbReference type="PROSITE" id="PS00665">
    <property type="entry name" value="DHDPS_1"/>
    <property type="match status" value="1"/>
</dbReference>
<reference evidence="16 17" key="1">
    <citation type="journal article" date="2016" name="Nat. Commun.">
        <title>Thousands of microbial genomes shed light on interconnected biogeochemical processes in an aquifer system.</title>
        <authorList>
            <person name="Anantharaman K."/>
            <person name="Brown C.T."/>
            <person name="Hug L.A."/>
            <person name="Sharon I."/>
            <person name="Castelle C.J."/>
            <person name="Probst A.J."/>
            <person name="Thomas B.C."/>
            <person name="Singh A."/>
            <person name="Wilkins M.J."/>
            <person name="Karaoz U."/>
            <person name="Brodie E.L."/>
            <person name="Williams K.H."/>
            <person name="Hubbard S.S."/>
            <person name="Banfield J.F."/>
        </authorList>
    </citation>
    <scope>NUCLEOTIDE SEQUENCE [LARGE SCALE GENOMIC DNA]</scope>
</reference>
<dbReference type="InterPro" id="IPR020624">
    <property type="entry name" value="Schiff_base-form_aldolases_CS"/>
</dbReference>
<dbReference type="InterPro" id="IPR002220">
    <property type="entry name" value="DapA-like"/>
</dbReference>
<dbReference type="GO" id="GO:0008840">
    <property type="term" value="F:4-hydroxy-tetrahydrodipicolinate synthase activity"/>
    <property type="evidence" value="ECO:0007669"/>
    <property type="project" value="UniProtKB-UniRule"/>
</dbReference>
<evidence type="ECO:0000256" key="13">
    <source>
        <dbReference type="PIRNR" id="PIRNR001365"/>
    </source>
</evidence>
<dbReference type="PANTHER" id="PTHR12128:SF66">
    <property type="entry name" value="4-HYDROXY-2-OXOGLUTARATE ALDOLASE, MITOCHONDRIAL"/>
    <property type="match status" value="1"/>
</dbReference>
<feature type="site" description="Part of a proton relay during catalysis" evidence="12">
    <location>
        <position position="45"/>
    </location>
</feature>
<keyword evidence="9 12" id="KW-0456">Lyase</keyword>
<dbReference type="UniPathway" id="UPA00034">
    <property type="reaction ID" value="UER00017"/>
</dbReference>
<evidence type="ECO:0000256" key="3">
    <source>
        <dbReference type="ARBA" id="ARBA00007592"/>
    </source>
</evidence>
<dbReference type="PANTHER" id="PTHR12128">
    <property type="entry name" value="DIHYDRODIPICOLINATE SYNTHASE"/>
    <property type="match status" value="1"/>
</dbReference>
<evidence type="ECO:0000256" key="1">
    <source>
        <dbReference type="ARBA" id="ARBA00003294"/>
    </source>
</evidence>
<evidence type="ECO:0000256" key="12">
    <source>
        <dbReference type="HAMAP-Rule" id="MF_00418"/>
    </source>
</evidence>
<gene>
    <name evidence="12" type="primary">dapA</name>
    <name evidence="16" type="ORF">A2851_03710</name>
</gene>
<evidence type="ECO:0000256" key="15">
    <source>
        <dbReference type="PIRSR" id="PIRSR001365-2"/>
    </source>
</evidence>
<dbReference type="CDD" id="cd00950">
    <property type="entry name" value="DHDPS"/>
    <property type="match status" value="1"/>
</dbReference>
<keyword evidence="6 12" id="KW-0028">Amino-acid biosynthesis</keyword>
<keyword evidence="5 12" id="KW-0963">Cytoplasm</keyword>
<dbReference type="NCBIfam" id="TIGR00674">
    <property type="entry name" value="dapA"/>
    <property type="match status" value="1"/>
</dbReference>
<comment type="caution">
    <text evidence="16">The sequence shown here is derived from an EMBL/GenBank/DDBJ whole genome shotgun (WGS) entry which is preliminary data.</text>
</comment>
<comment type="function">
    <text evidence="1 12">Catalyzes the condensation of (S)-aspartate-beta-semialdehyde [(S)-ASA] and pyruvate to 4-hydroxy-tetrahydrodipicolinate (HTPA).</text>
</comment>
<dbReference type="EMBL" id="MFKT01000016">
    <property type="protein sequence ID" value="OGG53167.1"/>
    <property type="molecule type" value="Genomic_DNA"/>
</dbReference>
<keyword evidence="8 12" id="KW-0457">Lysine biosynthesis</keyword>
<evidence type="ECO:0000313" key="17">
    <source>
        <dbReference type="Proteomes" id="UP000176863"/>
    </source>
</evidence>
<comment type="catalytic activity">
    <reaction evidence="11 12">
        <text>L-aspartate 4-semialdehyde + pyruvate = (2S,4S)-4-hydroxy-2,3,4,5-tetrahydrodipicolinate + H2O + H(+)</text>
        <dbReference type="Rhea" id="RHEA:34171"/>
        <dbReference type="ChEBI" id="CHEBI:15361"/>
        <dbReference type="ChEBI" id="CHEBI:15377"/>
        <dbReference type="ChEBI" id="CHEBI:15378"/>
        <dbReference type="ChEBI" id="CHEBI:67139"/>
        <dbReference type="ChEBI" id="CHEBI:537519"/>
        <dbReference type="EC" id="4.3.3.7"/>
    </reaction>
</comment>
<dbReference type="SMART" id="SM01130">
    <property type="entry name" value="DHDPS"/>
    <property type="match status" value="1"/>
</dbReference>
<feature type="site" description="Part of a proton relay during catalysis" evidence="12">
    <location>
        <position position="108"/>
    </location>
</feature>
<evidence type="ECO:0000256" key="11">
    <source>
        <dbReference type="ARBA" id="ARBA00047836"/>
    </source>
</evidence>
<evidence type="ECO:0000313" key="16">
    <source>
        <dbReference type="EMBL" id="OGG53167.1"/>
    </source>
</evidence>
<dbReference type="HAMAP" id="MF_00418">
    <property type="entry name" value="DapA"/>
    <property type="match status" value="1"/>
</dbReference>
<feature type="active site" description="Schiff-base intermediate with substrate" evidence="12 14">
    <location>
        <position position="164"/>
    </location>
</feature>
<dbReference type="SUPFAM" id="SSF51569">
    <property type="entry name" value="Aldolase"/>
    <property type="match status" value="1"/>
</dbReference>
<evidence type="ECO:0000256" key="8">
    <source>
        <dbReference type="ARBA" id="ARBA00023154"/>
    </source>
</evidence>
<evidence type="ECO:0000256" key="7">
    <source>
        <dbReference type="ARBA" id="ARBA00022915"/>
    </source>
</evidence>
<evidence type="ECO:0000256" key="6">
    <source>
        <dbReference type="ARBA" id="ARBA00022605"/>
    </source>
</evidence>
<dbReference type="Pfam" id="PF00701">
    <property type="entry name" value="DHDPS"/>
    <property type="match status" value="1"/>
</dbReference>
<dbReference type="EC" id="4.3.3.7" evidence="4 12"/>
<organism evidence="16 17">
    <name type="scientific">Candidatus Kaiserbacteria bacterium RIFCSPHIGHO2_01_FULL_53_29</name>
    <dbReference type="NCBI Taxonomy" id="1798480"/>
    <lineage>
        <taxon>Bacteria</taxon>
        <taxon>Candidatus Kaiseribacteriota</taxon>
    </lineage>
</organism>
<protein>
    <recommendedName>
        <fullName evidence="4 12">4-hydroxy-tetrahydrodipicolinate synthase</fullName>
        <shortName evidence="12">HTPA synthase</shortName>
        <ecNumber evidence="4 12">4.3.3.7</ecNumber>
    </recommendedName>
</protein>
<dbReference type="STRING" id="1798480.A2851_03710"/>
<evidence type="ECO:0000256" key="4">
    <source>
        <dbReference type="ARBA" id="ARBA00012086"/>
    </source>
</evidence>